<dbReference type="AlphaFoldDB" id="A0AAU9W3E2"/>
<proteinExistence type="predicted"/>
<keyword evidence="3" id="KW-1185">Reference proteome</keyword>
<dbReference type="EMBL" id="CALNXJ010000008">
    <property type="protein sequence ID" value="CAH3046470.1"/>
    <property type="molecule type" value="Genomic_DNA"/>
</dbReference>
<dbReference type="Proteomes" id="UP001159428">
    <property type="component" value="Unassembled WGS sequence"/>
</dbReference>
<keyword evidence="1" id="KW-0812">Transmembrane</keyword>
<keyword evidence="1" id="KW-0472">Membrane</keyword>
<evidence type="ECO:0000313" key="3">
    <source>
        <dbReference type="Proteomes" id="UP001159428"/>
    </source>
</evidence>
<comment type="caution">
    <text evidence="2">The sequence shown here is derived from an EMBL/GenBank/DDBJ whole genome shotgun (WGS) entry which is preliminary data.</text>
</comment>
<evidence type="ECO:0000256" key="1">
    <source>
        <dbReference type="SAM" id="Phobius"/>
    </source>
</evidence>
<sequence>MEQGTQNGILFLVLLVFFRIFLFASSKIVLVNCYLNPFIYAWRIPIYRRAPTAVFSGCVRLPRNTVSIVMQKLAVNRSDHTGNINSLRSDGSLT</sequence>
<feature type="transmembrane region" description="Helical" evidence="1">
    <location>
        <begin position="12"/>
        <end position="35"/>
    </location>
</feature>
<name>A0AAU9W3E2_9CNID</name>
<evidence type="ECO:0008006" key="4">
    <source>
        <dbReference type="Google" id="ProtNLM"/>
    </source>
</evidence>
<keyword evidence="1" id="KW-1133">Transmembrane helix</keyword>
<accession>A0AAU9W3E2</accession>
<evidence type="ECO:0000313" key="2">
    <source>
        <dbReference type="EMBL" id="CAH3046470.1"/>
    </source>
</evidence>
<gene>
    <name evidence="2" type="ORF">PMEA_00033275</name>
</gene>
<reference evidence="2 3" key="1">
    <citation type="submission" date="2022-05" db="EMBL/GenBank/DDBJ databases">
        <authorList>
            <consortium name="Genoscope - CEA"/>
            <person name="William W."/>
        </authorList>
    </citation>
    <scope>NUCLEOTIDE SEQUENCE [LARGE SCALE GENOMIC DNA]</scope>
</reference>
<protein>
    <recommendedName>
        <fullName evidence="4">Secreted protein</fullName>
    </recommendedName>
</protein>
<organism evidence="2 3">
    <name type="scientific">Pocillopora meandrina</name>
    <dbReference type="NCBI Taxonomy" id="46732"/>
    <lineage>
        <taxon>Eukaryota</taxon>
        <taxon>Metazoa</taxon>
        <taxon>Cnidaria</taxon>
        <taxon>Anthozoa</taxon>
        <taxon>Hexacorallia</taxon>
        <taxon>Scleractinia</taxon>
        <taxon>Astrocoeniina</taxon>
        <taxon>Pocilloporidae</taxon>
        <taxon>Pocillopora</taxon>
    </lineage>
</organism>